<keyword evidence="1" id="KW-0812">Transmembrane</keyword>
<comment type="caution">
    <text evidence="2">The sequence shown here is derived from an EMBL/GenBank/DDBJ whole genome shotgun (WGS) entry which is preliminary data.</text>
</comment>
<reference evidence="3" key="1">
    <citation type="submission" date="2015-07" db="EMBL/GenBank/DDBJ databases">
        <title>Draft genome sequence of Acetobacterium bakii DSM 8293, a potential psychrophilic chemical producer through syngas fermentation.</title>
        <authorList>
            <person name="Song Y."/>
            <person name="Hwang S."/>
            <person name="Cho B.-K."/>
        </authorList>
    </citation>
    <scope>NUCLEOTIDE SEQUENCE [LARGE SCALE GENOMIC DNA]</scope>
    <source>
        <strain evidence="3">DSM 8239</strain>
    </source>
</reference>
<dbReference type="EMBL" id="LGYO01000026">
    <property type="protein sequence ID" value="KNZ41675.1"/>
    <property type="molecule type" value="Genomic_DNA"/>
</dbReference>
<evidence type="ECO:0000256" key="1">
    <source>
        <dbReference type="SAM" id="Phobius"/>
    </source>
</evidence>
<evidence type="ECO:0000313" key="2">
    <source>
        <dbReference type="EMBL" id="KNZ41675.1"/>
    </source>
</evidence>
<dbReference type="Proteomes" id="UP000036873">
    <property type="component" value="Unassembled WGS sequence"/>
</dbReference>
<keyword evidence="1" id="KW-1133">Transmembrane helix</keyword>
<dbReference type="RefSeq" id="WP_050740408.1">
    <property type="nucleotide sequence ID" value="NZ_LGYO01000026.1"/>
</dbReference>
<accession>A0A0L6U1I5</accession>
<sequence>MLKKLFIGLAAVTAGMLTVFGGMYFFEKRREEAIGGKLMRVNYLFTKDFED</sequence>
<dbReference type="OrthoDB" id="1768572at2"/>
<keyword evidence="3" id="KW-1185">Reference proteome</keyword>
<name>A0A0L6U1I5_9FIRM</name>
<evidence type="ECO:0000313" key="3">
    <source>
        <dbReference type="Proteomes" id="UP000036873"/>
    </source>
</evidence>
<protein>
    <submittedName>
        <fullName evidence="2">Stress-responsive transcriptional regulator PspC</fullName>
    </submittedName>
</protein>
<feature type="transmembrane region" description="Helical" evidence="1">
    <location>
        <begin position="6"/>
        <end position="26"/>
    </location>
</feature>
<gene>
    <name evidence="2" type="ORF">AKG39_10820</name>
</gene>
<keyword evidence="1" id="KW-0472">Membrane</keyword>
<dbReference type="AlphaFoldDB" id="A0A0L6U1I5"/>
<organism evidence="2 3">
    <name type="scientific">Acetobacterium bakii</name>
    <dbReference type="NCBI Taxonomy" id="52689"/>
    <lineage>
        <taxon>Bacteria</taxon>
        <taxon>Bacillati</taxon>
        <taxon>Bacillota</taxon>
        <taxon>Clostridia</taxon>
        <taxon>Eubacteriales</taxon>
        <taxon>Eubacteriaceae</taxon>
        <taxon>Acetobacterium</taxon>
    </lineage>
</organism>
<proteinExistence type="predicted"/>
<dbReference type="STRING" id="52689.AKG39_10820"/>